<feature type="transmembrane region" description="Helical" evidence="1">
    <location>
        <begin position="7"/>
        <end position="29"/>
    </location>
</feature>
<evidence type="ECO:0000313" key="3">
    <source>
        <dbReference type="Proteomes" id="UP000318288"/>
    </source>
</evidence>
<name>A0A5C6EAB7_9BACT</name>
<keyword evidence="1" id="KW-0812">Transmembrane</keyword>
<keyword evidence="1" id="KW-0472">Membrane</keyword>
<keyword evidence="3" id="KW-1185">Reference proteome</keyword>
<sequence length="157" mass="17888">MVAILKSFLSAVAGAFALLCFGILVLWVVTNNRNFELFNNVSEFELYCVESWNGKLRMTHSTNCGKTYELNQWTFWSINDDRMHSNYSQYTQEWNASLFGASWNDDAVSLYLPHLCWAMLAATAAYLIKPKPRFQFAFSDLLMLTALIAIIAVGFTV</sequence>
<accession>A0A5C6EAB7</accession>
<dbReference type="RefSeq" id="WP_146462362.1">
    <property type="nucleotide sequence ID" value="NZ_SJPW01000010.1"/>
</dbReference>
<evidence type="ECO:0000313" key="2">
    <source>
        <dbReference type="EMBL" id="TWU44711.1"/>
    </source>
</evidence>
<reference evidence="2 3" key="1">
    <citation type="submission" date="2019-02" db="EMBL/GenBank/DDBJ databases">
        <title>Deep-cultivation of Planctomycetes and their phenomic and genomic characterization uncovers novel biology.</title>
        <authorList>
            <person name="Wiegand S."/>
            <person name="Jogler M."/>
            <person name="Boedeker C."/>
            <person name="Pinto D."/>
            <person name="Vollmers J."/>
            <person name="Rivas-Marin E."/>
            <person name="Kohn T."/>
            <person name="Peeters S.H."/>
            <person name="Heuer A."/>
            <person name="Rast P."/>
            <person name="Oberbeckmann S."/>
            <person name="Bunk B."/>
            <person name="Jeske O."/>
            <person name="Meyerdierks A."/>
            <person name="Storesund J.E."/>
            <person name="Kallscheuer N."/>
            <person name="Luecker S."/>
            <person name="Lage O.M."/>
            <person name="Pohl T."/>
            <person name="Merkel B.J."/>
            <person name="Hornburger P."/>
            <person name="Mueller R.-W."/>
            <person name="Bruemmer F."/>
            <person name="Labrenz M."/>
            <person name="Spormann A.M."/>
            <person name="Op Den Camp H."/>
            <person name="Overmann J."/>
            <person name="Amann R."/>
            <person name="Jetten M.S.M."/>
            <person name="Mascher T."/>
            <person name="Medema M.H."/>
            <person name="Devos D.P."/>
            <person name="Kaster A.-K."/>
            <person name="Ovreas L."/>
            <person name="Rohde M."/>
            <person name="Galperin M.Y."/>
            <person name="Jogler C."/>
        </authorList>
    </citation>
    <scope>NUCLEOTIDE SEQUENCE [LARGE SCALE GENOMIC DNA]</scope>
    <source>
        <strain evidence="2 3">Poly51</strain>
    </source>
</reference>
<evidence type="ECO:0000256" key="1">
    <source>
        <dbReference type="SAM" id="Phobius"/>
    </source>
</evidence>
<protein>
    <submittedName>
        <fullName evidence="2">Uncharacterized protein</fullName>
    </submittedName>
</protein>
<comment type="caution">
    <text evidence="2">The sequence shown here is derived from an EMBL/GenBank/DDBJ whole genome shotgun (WGS) entry which is preliminary data.</text>
</comment>
<proteinExistence type="predicted"/>
<dbReference type="EMBL" id="SJPW01000010">
    <property type="protein sequence ID" value="TWU44711.1"/>
    <property type="molecule type" value="Genomic_DNA"/>
</dbReference>
<feature type="transmembrane region" description="Helical" evidence="1">
    <location>
        <begin position="135"/>
        <end position="155"/>
    </location>
</feature>
<organism evidence="2 3">
    <name type="scientific">Rubripirellula tenax</name>
    <dbReference type="NCBI Taxonomy" id="2528015"/>
    <lineage>
        <taxon>Bacteria</taxon>
        <taxon>Pseudomonadati</taxon>
        <taxon>Planctomycetota</taxon>
        <taxon>Planctomycetia</taxon>
        <taxon>Pirellulales</taxon>
        <taxon>Pirellulaceae</taxon>
        <taxon>Rubripirellula</taxon>
    </lineage>
</organism>
<keyword evidence="1" id="KW-1133">Transmembrane helix</keyword>
<feature type="transmembrane region" description="Helical" evidence="1">
    <location>
        <begin position="108"/>
        <end position="128"/>
    </location>
</feature>
<dbReference type="AlphaFoldDB" id="A0A5C6EAB7"/>
<dbReference type="Proteomes" id="UP000318288">
    <property type="component" value="Unassembled WGS sequence"/>
</dbReference>
<gene>
    <name evidence="2" type="ORF">Poly51_59800</name>
</gene>